<dbReference type="FunFam" id="3.40.50.300:FF:000550">
    <property type="entry name" value="ras-related protein Rab-21"/>
    <property type="match status" value="1"/>
</dbReference>
<keyword evidence="3" id="KW-0813">Transport</keyword>
<dbReference type="KEGG" id="olu:OSTLU_32150"/>
<dbReference type="Gramene" id="ABO96516">
    <property type="protein sequence ID" value="ABO96516"/>
    <property type="gene ID" value="OSTLU_32150"/>
</dbReference>
<dbReference type="SMART" id="SM00173">
    <property type="entry name" value="RAS"/>
    <property type="match status" value="1"/>
</dbReference>
<dbReference type="GO" id="GO:0015031">
    <property type="term" value="P:protein transport"/>
    <property type="evidence" value="ECO:0007669"/>
    <property type="project" value="UniProtKB-KW"/>
</dbReference>
<keyword evidence="4" id="KW-0547">Nucleotide-binding</keyword>
<name>A4RYU5_OSTLU</name>
<dbReference type="NCBIfam" id="TIGR00231">
    <property type="entry name" value="small_GTP"/>
    <property type="match status" value="1"/>
</dbReference>
<dbReference type="SMART" id="SM00175">
    <property type="entry name" value="RAB"/>
    <property type="match status" value="1"/>
</dbReference>
<dbReference type="PROSITE" id="PS51421">
    <property type="entry name" value="RAS"/>
    <property type="match status" value="1"/>
</dbReference>
<keyword evidence="9" id="KW-0636">Prenylation</keyword>
<evidence type="ECO:0000256" key="3">
    <source>
        <dbReference type="ARBA" id="ARBA00022448"/>
    </source>
</evidence>
<keyword evidence="5" id="KW-0653">Protein transport</keyword>
<evidence type="ECO:0000256" key="8">
    <source>
        <dbReference type="ARBA" id="ARBA00023288"/>
    </source>
</evidence>
<dbReference type="RefSeq" id="XP_001418223.1">
    <property type="nucleotide sequence ID" value="XM_001418186.1"/>
</dbReference>
<dbReference type="Pfam" id="PF00071">
    <property type="entry name" value="Ras"/>
    <property type="match status" value="1"/>
</dbReference>
<dbReference type="InterPro" id="IPR027417">
    <property type="entry name" value="P-loop_NTPase"/>
</dbReference>
<dbReference type="SMART" id="SM00176">
    <property type="entry name" value="RAN"/>
    <property type="match status" value="1"/>
</dbReference>
<proteinExistence type="inferred from homology"/>
<evidence type="ECO:0000256" key="11">
    <source>
        <dbReference type="SAM" id="MobiDB-lite"/>
    </source>
</evidence>
<keyword evidence="13" id="KW-1185">Reference proteome</keyword>
<dbReference type="GO" id="GO:0012505">
    <property type="term" value="C:endomembrane system"/>
    <property type="evidence" value="ECO:0007669"/>
    <property type="project" value="UniProtKB-SubCell"/>
</dbReference>
<dbReference type="OrthoDB" id="63533at2759"/>
<comment type="subcellular location">
    <subcellularLocation>
        <location evidence="10">Endomembrane system</location>
        <topology evidence="10">Lipid-anchor</topology>
    </subcellularLocation>
</comment>
<dbReference type="HOGENOM" id="CLU_041217_10_2_1"/>
<dbReference type="InterPro" id="IPR005225">
    <property type="entry name" value="Small_GTP-bd"/>
</dbReference>
<evidence type="ECO:0000256" key="6">
    <source>
        <dbReference type="ARBA" id="ARBA00023134"/>
    </source>
</evidence>
<dbReference type="PROSITE" id="PS51420">
    <property type="entry name" value="RHO"/>
    <property type="match status" value="1"/>
</dbReference>
<dbReference type="GeneID" id="5002404"/>
<organism evidence="12 13">
    <name type="scientific">Ostreococcus lucimarinus (strain CCE9901)</name>
    <dbReference type="NCBI Taxonomy" id="436017"/>
    <lineage>
        <taxon>Eukaryota</taxon>
        <taxon>Viridiplantae</taxon>
        <taxon>Chlorophyta</taxon>
        <taxon>Mamiellophyceae</taxon>
        <taxon>Mamiellales</taxon>
        <taxon>Bathycoccaceae</taxon>
        <taxon>Ostreococcus</taxon>
    </lineage>
</organism>
<evidence type="ECO:0000256" key="9">
    <source>
        <dbReference type="ARBA" id="ARBA00023289"/>
    </source>
</evidence>
<dbReference type="EMBL" id="CP000586">
    <property type="protein sequence ID" value="ABO96516.1"/>
    <property type="molecule type" value="Genomic_DNA"/>
</dbReference>
<dbReference type="SMART" id="SM00174">
    <property type="entry name" value="RHO"/>
    <property type="match status" value="1"/>
</dbReference>
<sequence length="214" mass="22635">MTGAQSASNAFKVVLLGEGRVGKTSLLLRYVENTFSETQTPTVQATYLSKRVALENDGAATLNVWDTAGQERFHALGPIYYRDADAAVLVYDITDSDSFDRVKSWVKELRQIAGSEISLAVCANKSDLERARKVSQSDGETYAKSIGAAFFSTSAKADKGVAQAFMSVATALDAKRGKSAAGGGGAGTKTSGVGRSRSLKIAEEEMKPRGGDCC</sequence>
<feature type="region of interest" description="Disordered" evidence="11">
    <location>
        <begin position="177"/>
        <end position="214"/>
    </location>
</feature>
<reference evidence="12 13" key="1">
    <citation type="journal article" date="2007" name="Proc. Natl. Acad. Sci. U.S.A.">
        <title>The tiny eukaryote Ostreococcus provides genomic insights into the paradox of plankton speciation.</title>
        <authorList>
            <person name="Palenik B."/>
            <person name="Grimwood J."/>
            <person name="Aerts A."/>
            <person name="Rouze P."/>
            <person name="Salamov A."/>
            <person name="Putnam N."/>
            <person name="Dupont C."/>
            <person name="Jorgensen R."/>
            <person name="Derelle E."/>
            <person name="Rombauts S."/>
            <person name="Zhou K."/>
            <person name="Otillar R."/>
            <person name="Merchant S.S."/>
            <person name="Podell S."/>
            <person name="Gaasterland T."/>
            <person name="Napoli C."/>
            <person name="Gendler K."/>
            <person name="Manuell A."/>
            <person name="Tai V."/>
            <person name="Vallon O."/>
            <person name="Piganeau G."/>
            <person name="Jancek S."/>
            <person name="Heijde M."/>
            <person name="Jabbari K."/>
            <person name="Bowler C."/>
            <person name="Lohr M."/>
            <person name="Robbens S."/>
            <person name="Werner G."/>
            <person name="Dubchak I."/>
            <person name="Pazour G.J."/>
            <person name="Ren Q."/>
            <person name="Paulsen I."/>
            <person name="Delwiche C."/>
            <person name="Schmutz J."/>
            <person name="Rokhsar D."/>
            <person name="Van de Peer Y."/>
            <person name="Moreau H."/>
            <person name="Grigoriev I.V."/>
        </authorList>
    </citation>
    <scope>NUCLEOTIDE SEQUENCE [LARGE SCALE GENOMIC DNA]</scope>
    <source>
        <strain evidence="12 13">CCE9901</strain>
    </source>
</reference>
<evidence type="ECO:0000256" key="2">
    <source>
        <dbReference type="ARBA" id="ARBA00014900"/>
    </source>
</evidence>
<keyword evidence="6" id="KW-0342">GTP-binding</keyword>
<evidence type="ECO:0000313" key="13">
    <source>
        <dbReference type="Proteomes" id="UP000001568"/>
    </source>
</evidence>
<dbReference type="OMA" id="NDEQHRN"/>
<dbReference type="GO" id="GO:0032482">
    <property type="term" value="P:Rab protein signal transduction"/>
    <property type="evidence" value="ECO:0007669"/>
    <property type="project" value="InterPro"/>
</dbReference>
<evidence type="ECO:0000256" key="5">
    <source>
        <dbReference type="ARBA" id="ARBA00022927"/>
    </source>
</evidence>
<dbReference type="GO" id="GO:0003924">
    <property type="term" value="F:GTPase activity"/>
    <property type="evidence" value="ECO:0007669"/>
    <property type="project" value="InterPro"/>
</dbReference>
<dbReference type="InterPro" id="IPR041833">
    <property type="entry name" value="Rab21"/>
</dbReference>
<dbReference type="PANTHER" id="PTHR47978">
    <property type="match status" value="1"/>
</dbReference>
<keyword evidence="8" id="KW-0449">Lipoprotein</keyword>
<keyword evidence="7" id="KW-0472">Membrane</keyword>
<dbReference type="PRINTS" id="PR00449">
    <property type="entry name" value="RASTRNSFRMNG"/>
</dbReference>
<protein>
    <recommendedName>
        <fullName evidence="2">Ras-related protein Rab-21</fullName>
    </recommendedName>
</protein>
<dbReference type="InterPro" id="IPR001806">
    <property type="entry name" value="Small_GTPase"/>
</dbReference>
<evidence type="ECO:0000256" key="4">
    <source>
        <dbReference type="ARBA" id="ARBA00022741"/>
    </source>
</evidence>
<evidence type="ECO:0000256" key="1">
    <source>
        <dbReference type="ARBA" id="ARBA00006270"/>
    </source>
</evidence>
<evidence type="ECO:0000256" key="10">
    <source>
        <dbReference type="ARBA" id="ARBA00037868"/>
    </source>
</evidence>
<comment type="similarity">
    <text evidence="1">Belongs to the small GTPase superfamily. Rab family.</text>
</comment>
<dbReference type="SUPFAM" id="SSF52540">
    <property type="entry name" value="P-loop containing nucleoside triphosphate hydrolases"/>
    <property type="match status" value="1"/>
</dbReference>
<dbReference type="CDD" id="cd04123">
    <property type="entry name" value="Rab21"/>
    <property type="match status" value="1"/>
</dbReference>
<evidence type="ECO:0000256" key="7">
    <source>
        <dbReference type="ARBA" id="ARBA00023136"/>
    </source>
</evidence>
<dbReference type="STRING" id="436017.A4RYU5"/>
<evidence type="ECO:0000313" key="12">
    <source>
        <dbReference type="EMBL" id="ABO96516.1"/>
    </source>
</evidence>
<dbReference type="AlphaFoldDB" id="A4RYU5"/>
<feature type="compositionally biased region" description="Basic and acidic residues" evidence="11">
    <location>
        <begin position="200"/>
        <end position="214"/>
    </location>
</feature>
<dbReference type="Proteomes" id="UP000001568">
    <property type="component" value="Chromosome 6"/>
</dbReference>
<dbReference type="GO" id="GO:0005525">
    <property type="term" value="F:GTP binding"/>
    <property type="evidence" value="ECO:0007669"/>
    <property type="project" value="UniProtKB-KW"/>
</dbReference>
<dbReference type="eggNOG" id="KOG0088">
    <property type="taxonomic scope" value="Eukaryota"/>
</dbReference>
<accession>A4RYU5</accession>
<gene>
    <name evidence="12" type="ORF">OSTLU_32150</name>
</gene>
<dbReference type="Gene3D" id="3.40.50.300">
    <property type="entry name" value="P-loop containing nucleotide triphosphate hydrolases"/>
    <property type="match status" value="1"/>
</dbReference>
<dbReference type="PROSITE" id="PS51419">
    <property type="entry name" value="RAB"/>
    <property type="match status" value="1"/>
</dbReference>